<dbReference type="EMBL" id="BDQK01000009">
    <property type="protein sequence ID" value="GBF80629.1"/>
    <property type="molecule type" value="Genomic_DNA"/>
</dbReference>
<keyword evidence="2" id="KW-0418">Kinase</keyword>
<proteinExistence type="predicted"/>
<comment type="caution">
    <text evidence="2">The sequence shown here is derived from an EMBL/GenBank/DDBJ whole genome shotgun (WGS) entry which is preliminary data.</text>
</comment>
<dbReference type="Proteomes" id="UP000287247">
    <property type="component" value="Unassembled WGS sequence"/>
</dbReference>
<dbReference type="AlphaFoldDB" id="A0A401IHB5"/>
<sequence>MTTILDNGDRRHHLNSILMRESLLDKEVEKSTETPVIRMLPDTYVVKIGGRSILDAGKAVTYPVVEALANLLDSKKLIIGTGGGARSRHVFSIGIDLGMPSGVLAELAQADALGNAHILGALLAPYGVVAIPPEIFGHLLPLFIRSVPGVIFTGVPPYSLWEHPPAIGRIPPHGSDSGSFLLAECFGCQNVTLVKDVDGLYTEDPKTNSNASFISEISTTEIRKGNFETLPFERILLDLLDNSRLQKQVQIVNGLDSDKIRAAVNGEKVGTIVYGDR</sequence>
<evidence type="ECO:0000313" key="3">
    <source>
        <dbReference type="Proteomes" id="UP000287247"/>
    </source>
</evidence>
<name>A0A401IHB5_APHSA</name>
<dbReference type="RefSeq" id="WP_124972306.1">
    <property type="nucleotide sequence ID" value="NZ_BDQK01000009.1"/>
</dbReference>
<evidence type="ECO:0000313" key="2">
    <source>
        <dbReference type="EMBL" id="GBF80629.1"/>
    </source>
</evidence>
<dbReference type="InterPro" id="IPR001048">
    <property type="entry name" value="Asp/Glu/Uridylate_kinase"/>
</dbReference>
<feature type="domain" description="Aspartate/glutamate/uridylate kinase" evidence="1">
    <location>
        <begin position="43"/>
        <end position="252"/>
    </location>
</feature>
<dbReference type="OrthoDB" id="581602at2"/>
<reference evidence="3" key="1">
    <citation type="submission" date="2017-05" db="EMBL/GenBank/DDBJ databases">
        <title>Physiological properties and genetic analysis related to exopolysaccharide production of fresh-water unicellular cyanobacterium Aphanothece sacrum, Suizenji Nori, that has been cultured as a food source in Japan.</title>
        <authorList>
            <person name="Kanesaki Y."/>
            <person name="Yoshikawa S."/>
            <person name="Ohki K."/>
        </authorList>
    </citation>
    <scope>NUCLEOTIDE SEQUENCE [LARGE SCALE GENOMIC DNA]</scope>
    <source>
        <strain evidence="3">FPU1</strain>
    </source>
</reference>
<dbReference type="Pfam" id="PF00696">
    <property type="entry name" value="AA_kinase"/>
    <property type="match status" value="1"/>
</dbReference>
<dbReference type="InterPro" id="IPR036393">
    <property type="entry name" value="AceGlu_kinase-like_sf"/>
</dbReference>
<protein>
    <submittedName>
        <fullName evidence="2">Aspartate/glutamate/uridylate kinase</fullName>
    </submittedName>
</protein>
<organism evidence="2 3">
    <name type="scientific">Aphanothece sacrum FPU1</name>
    <dbReference type="NCBI Taxonomy" id="1920663"/>
    <lineage>
        <taxon>Bacteria</taxon>
        <taxon>Bacillati</taxon>
        <taxon>Cyanobacteriota</taxon>
        <taxon>Cyanophyceae</taxon>
        <taxon>Oscillatoriophycideae</taxon>
        <taxon>Chroococcales</taxon>
        <taxon>Aphanothecaceae</taxon>
        <taxon>Aphanothece</taxon>
    </lineage>
</organism>
<evidence type="ECO:0000259" key="1">
    <source>
        <dbReference type="Pfam" id="PF00696"/>
    </source>
</evidence>
<dbReference type="SUPFAM" id="SSF53633">
    <property type="entry name" value="Carbamate kinase-like"/>
    <property type="match status" value="1"/>
</dbReference>
<dbReference type="Gene3D" id="3.40.1160.10">
    <property type="entry name" value="Acetylglutamate kinase-like"/>
    <property type="match status" value="1"/>
</dbReference>
<dbReference type="GO" id="GO:0016301">
    <property type="term" value="F:kinase activity"/>
    <property type="evidence" value="ECO:0007669"/>
    <property type="project" value="UniProtKB-KW"/>
</dbReference>
<gene>
    <name evidence="2" type="ORF">AsFPU1_2033</name>
</gene>
<accession>A0A401IHB5</accession>
<keyword evidence="2" id="KW-0808">Transferase</keyword>
<keyword evidence="3" id="KW-1185">Reference proteome</keyword>